<dbReference type="Proteomes" id="UP000683925">
    <property type="component" value="Unassembled WGS sequence"/>
</dbReference>
<dbReference type="InterPro" id="IPR012336">
    <property type="entry name" value="Thioredoxin-like_fold"/>
</dbReference>
<organism evidence="2 3">
    <name type="scientific">Paramecium octaurelia</name>
    <dbReference type="NCBI Taxonomy" id="43137"/>
    <lineage>
        <taxon>Eukaryota</taxon>
        <taxon>Sar</taxon>
        <taxon>Alveolata</taxon>
        <taxon>Ciliophora</taxon>
        <taxon>Intramacronucleata</taxon>
        <taxon>Oligohymenophorea</taxon>
        <taxon>Peniculida</taxon>
        <taxon>Parameciidae</taxon>
        <taxon>Paramecium</taxon>
    </lineage>
</organism>
<name>A0A8S1TCH2_PAROT</name>
<feature type="domain" description="Thioredoxin-like fold" evidence="1">
    <location>
        <begin position="146"/>
        <end position="224"/>
    </location>
</feature>
<keyword evidence="3" id="KW-1185">Reference proteome</keyword>
<dbReference type="InterPro" id="IPR050553">
    <property type="entry name" value="Thioredoxin_ResA/DsbE_sf"/>
</dbReference>
<dbReference type="OMA" id="EGPRYIA"/>
<dbReference type="OrthoDB" id="10263751at2759"/>
<gene>
    <name evidence="2" type="ORF">POCTA_138.1.T0220184</name>
</gene>
<evidence type="ECO:0000259" key="1">
    <source>
        <dbReference type="Pfam" id="PF13905"/>
    </source>
</evidence>
<dbReference type="AlphaFoldDB" id="A0A8S1TCH2"/>
<reference evidence="2" key="1">
    <citation type="submission" date="2021-01" db="EMBL/GenBank/DDBJ databases">
        <authorList>
            <consortium name="Genoscope - CEA"/>
            <person name="William W."/>
        </authorList>
    </citation>
    <scope>NUCLEOTIDE SEQUENCE</scope>
</reference>
<accession>A0A8S1TCH2</accession>
<dbReference type="EMBL" id="CAJJDP010000022">
    <property type="protein sequence ID" value="CAD8149347.1"/>
    <property type="molecule type" value="Genomic_DNA"/>
</dbReference>
<protein>
    <recommendedName>
        <fullName evidence="1">Thioredoxin-like fold domain-containing protein</fullName>
    </recommendedName>
</protein>
<sequence length="890" mass="104238">MNQNKSKLGKQFIAQLPTYLNIKEVTKFMAKKRQDDIQVLKTYTSKNRLKASDSELYQQMTEKVKCQKKDLDPIEYEQMLKFFDQIQPKYEIGDQIKKISGIEPVIKQNDNMNIIQGQVQLEIQSDFLYIINIWDNIVIENSGPIDELIGLYQKRNEWHDKIKLVAISLKSSSEEIIQLVTKKKWECMNHYKLIKNKQGNHQFLDMINIEGLPIVVIIGKNGKILHIGYHFEVDLDELIKIEMSKVDGSNPGELSIQANLKIENQKQNVEGNQVQSQNVNNMIKEQVKVLKQILQDTQKVLKNLGFQIKFQVTLRRIRQQQPDGSFMISDISQLELKYKITEEEMEILDQFMQQVWNQIPEHLRIVLKSDVVNLSDVIQNRILIAFARQGVKIKYKPIIKKSISWDSNIQKIVIHDTEVQKASIKGLSLANFYDGLEESKPNIDYFSLNFELGKQINKIIEELRSEVTLGPGRRFAPILNYKKFETQDNENIFHSKGQVLIIIYWQCNQDCIAQLRNIDKLIEKNNESWSKIVKCVALNIGEEKEYVEFLEQNQELQGHLSMYYKKRAFLTDTSLYAVQQVPHLIIVDKSGFIKYTNCPINLERSIQQLVNEEEKDINLNQVKVPIKEQRVNSIKQIVLKEDFKEYLLSIDKHRVIQLKLDFEVQKVGNDIFFDNIYLNYYIRDKQEEDFNKLLDRIFQIIPEDRWIISKQIQQTISIPYPGNKCAVCYKDISKDHKQYYCYFKNEHVCTECAEFIDVEKKGMDMYKYQDTLIFINGPLQDESVLHDVDLHKMGKNRKLLEGQKPSQIHQFSCDGCSIGSEGPRYIAVNAKPGIYRTNGYVDYCNNCFFILKNKESVEAQTIIQKRVDLGMTTDNIFTRVLFDYGNYRDF</sequence>
<dbReference type="PANTHER" id="PTHR42852:SF18">
    <property type="entry name" value="CHROMOSOME UNDETERMINED SCAFFOLD_47, WHOLE GENOME SHOTGUN SEQUENCE"/>
    <property type="match status" value="1"/>
</dbReference>
<dbReference type="PANTHER" id="PTHR42852">
    <property type="entry name" value="THIOL:DISULFIDE INTERCHANGE PROTEIN DSBE"/>
    <property type="match status" value="1"/>
</dbReference>
<evidence type="ECO:0000313" key="3">
    <source>
        <dbReference type="Proteomes" id="UP000683925"/>
    </source>
</evidence>
<proteinExistence type="predicted"/>
<dbReference type="Pfam" id="PF13905">
    <property type="entry name" value="Thioredoxin_8"/>
    <property type="match status" value="1"/>
</dbReference>
<comment type="caution">
    <text evidence="2">The sequence shown here is derived from an EMBL/GenBank/DDBJ whole genome shotgun (WGS) entry which is preliminary data.</text>
</comment>
<evidence type="ECO:0000313" key="2">
    <source>
        <dbReference type="EMBL" id="CAD8149347.1"/>
    </source>
</evidence>